<feature type="compositionally biased region" description="Polar residues" evidence="1">
    <location>
        <begin position="89"/>
        <end position="100"/>
    </location>
</feature>
<protein>
    <submittedName>
        <fullName evidence="2">Uncharacterized protein</fullName>
    </submittedName>
</protein>
<evidence type="ECO:0000256" key="1">
    <source>
        <dbReference type="SAM" id="MobiDB-lite"/>
    </source>
</evidence>
<name>A0AAW1WED2_RUBAR</name>
<accession>A0AAW1WED2</accession>
<evidence type="ECO:0000313" key="2">
    <source>
        <dbReference type="EMBL" id="KAK9922196.1"/>
    </source>
</evidence>
<proteinExistence type="predicted"/>
<keyword evidence="3" id="KW-1185">Reference proteome</keyword>
<evidence type="ECO:0000313" key="3">
    <source>
        <dbReference type="Proteomes" id="UP001457282"/>
    </source>
</evidence>
<feature type="compositionally biased region" description="Low complexity" evidence="1">
    <location>
        <begin position="9"/>
        <end position="19"/>
    </location>
</feature>
<feature type="region of interest" description="Disordered" evidence="1">
    <location>
        <begin position="60"/>
        <end position="108"/>
    </location>
</feature>
<dbReference type="EMBL" id="JBEDUW010000006">
    <property type="protein sequence ID" value="KAK9922196.1"/>
    <property type="molecule type" value="Genomic_DNA"/>
</dbReference>
<reference evidence="2 3" key="1">
    <citation type="journal article" date="2023" name="G3 (Bethesda)">
        <title>A chromosome-length genome assembly and annotation of blackberry (Rubus argutus, cv. 'Hillquist').</title>
        <authorList>
            <person name="Bruna T."/>
            <person name="Aryal R."/>
            <person name="Dudchenko O."/>
            <person name="Sargent D.J."/>
            <person name="Mead D."/>
            <person name="Buti M."/>
            <person name="Cavallini A."/>
            <person name="Hytonen T."/>
            <person name="Andres J."/>
            <person name="Pham M."/>
            <person name="Weisz D."/>
            <person name="Mascagni F."/>
            <person name="Usai G."/>
            <person name="Natali L."/>
            <person name="Bassil N."/>
            <person name="Fernandez G.E."/>
            <person name="Lomsadze A."/>
            <person name="Armour M."/>
            <person name="Olukolu B."/>
            <person name="Poorten T."/>
            <person name="Britton C."/>
            <person name="Davik J."/>
            <person name="Ashrafi H."/>
            <person name="Aiden E.L."/>
            <person name="Borodovsky M."/>
            <person name="Worthington M."/>
        </authorList>
    </citation>
    <scope>NUCLEOTIDE SEQUENCE [LARGE SCALE GENOMIC DNA]</scope>
    <source>
        <strain evidence="2">PI 553951</strain>
    </source>
</reference>
<organism evidence="2 3">
    <name type="scientific">Rubus argutus</name>
    <name type="common">Southern blackberry</name>
    <dbReference type="NCBI Taxonomy" id="59490"/>
    <lineage>
        <taxon>Eukaryota</taxon>
        <taxon>Viridiplantae</taxon>
        <taxon>Streptophyta</taxon>
        <taxon>Embryophyta</taxon>
        <taxon>Tracheophyta</taxon>
        <taxon>Spermatophyta</taxon>
        <taxon>Magnoliopsida</taxon>
        <taxon>eudicotyledons</taxon>
        <taxon>Gunneridae</taxon>
        <taxon>Pentapetalae</taxon>
        <taxon>rosids</taxon>
        <taxon>fabids</taxon>
        <taxon>Rosales</taxon>
        <taxon>Rosaceae</taxon>
        <taxon>Rosoideae</taxon>
        <taxon>Rosoideae incertae sedis</taxon>
        <taxon>Rubus</taxon>
    </lineage>
</organism>
<comment type="caution">
    <text evidence="2">The sequence shown here is derived from an EMBL/GenBank/DDBJ whole genome shotgun (WGS) entry which is preliminary data.</text>
</comment>
<dbReference type="AlphaFoldDB" id="A0AAW1WED2"/>
<dbReference type="Proteomes" id="UP001457282">
    <property type="component" value="Unassembled WGS sequence"/>
</dbReference>
<gene>
    <name evidence="2" type="ORF">M0R45_030674</name>
</gene>
<sequence>MREKGSNHASPAASAFAAANQGAQISRHSYLAVDPLLPCRRRPRPHRNPLALPCLSHHRSALAVDPIRRSSVDPSRQQPRRRRNKITAEHSSSPSTSKQAQPRHEQLA</sequence>
<feature type="region of interest" description="Disordered" evidence="1">
    <location>
        <begin position="1"/>
        <end position="22"/>
    </location>
</feature>